<organism evidence="2">
    <name type="scientific">Haptolina ericina</name>
    <dbReference type="NCBI Taxonomy" id="156174"/>
    <lineage>
        <taxon>Eukaryota</taxon>
        <taxon>Haptista</taxon>
        <taxon>Haptophyta</taxon>
        <taxon>Prymnesiophyceae</taxon>
        <taxon>Prymnesiales</taxon>
        <taxon>Prymnesiaceae</taxon>
        <taxon>Haptolina</taxon>
    </lineage>
</organism>
<feature type="compositionally biased region" description="Gly residues" evidence="1">
    <location>
        <begin position="68"/>
        <end position="92"/>
    </location>
</feature>
<evidence type="ECO:0000313" key="2">
    <source>
        <dbReference type="EMBL" id="CAE0155034.1"/>
    </source>
</evidence>
<name>A0A7S3C6Y4_9EUKA</name>
<protein>
    <submittedName>
        <fullName evidence="2">Uncharacterized protein</fullName>
    </submittedName>
</protein>
<gene>
    <name evidence="2" type="ORF">HERI1096_LOCUS40946</name>
</gene>
<accession>A0A7S3C6Y4</accession>
<feature type="compositionally biased region" description="Polar residues" evidence="1">
    <location>
        <begin position="175"/>
        <end position="184"/>
    </location>
</feature>
<dbReference type="AlphaFoldDB" id="A0A7S3C6Y4"/>
<feature type="region of interest" description="Disordered" evidence="1">
    <location>
        <begin position="165"/>
        <end position="184"/>
    </location>
</feature>
<sequence>MNTGGKATPPPMPLPMAVPTPHAGMHAYLSVAYLSSYEGIGIATIHCYGGCTCEPAEIDGHRPPAVTSGGGSSGGGSGGGGGGGGGGKGGGPPRQQFVSLWLQHRLEARLQRGALSCVVRVLLHNRTSSGGTKFKLGGLSISWDPRQDANASVAGEGLGGRVRERHAQGHAAGPSQCTTVAHSK</sequence>
<proteinExistence type="predicted"/>
<evidence type="ECO:0000256" key="1">
    <source>
        <dbReference type="SAM" id="MobiDB-lite"/>
    </source>
</evidence>
<feature type="region of interest" description="Disordered" evidence="1">
    <location>
        <begin position="62"/>
        <end position="95"/>
    </location>
</feature>
<reference evidence="2" key="1">
    <citation type="submission" date="2021-01" db="EMBL/GenBank/DDBJ databases">
        <authorList>
            <person name="Corre E."/>
            <person name="Pelletier E."/>
            <person name="Niang G."/>
            <person name="Scheremetjew M."/>
            <person name="Finn R."/>
            <person name="Kale V."/>
            <person name="Holt S."/>
            <person name="Cochrane G."/>
            <person name="Meng A."/>
            <person name="Brown T."/>
            <person name="Cohen L."/>
        </authorList>
    </citation>
    <scope>NUCLEOTIDE SEQUENCE</scope>
    <source>
        <strain evidence="2">CCMP281</strain>
    </source>
</reference>
<dbReference type="EMBL" id="HBHX01073934">
    <property type="protein sequence ID" value="CAE0155034.1"/>
    <property type="molecule type" value="Transcribed_RNA"/>
</dbReference>